<sequence length="107" mass="10931">MNTLLRPRLVLWWGIAIAVGGSLLVIVTPMVIDWMFVSGATDEGQGVHAAVEVVLSAAASVLPPLGAALIGAAIVMVYLERYGYARIDGAADETAGGNGDAPGPRSA</sequence>
<name>A0A917EUD7_9MICO</name>
<dbReference type="AlphaFoldDB" id="A0A917EUD7"/>
<feature type="transmembrane region" description="Helical" evidence="1">
    <location>
        <begin position="57"/>
        <end position="79"/>
    </location>
</feature>
<gene>
    <name evidence="2" type="ORF">GCM10011399_06060</name>
</gene>
<organism evidence="2 3">
    <name type="scientific">Subtercola lobariae</name>
    <dbReference type="NCBI Taxonomy" id="1588641"/>
    <lineage>
        <taxon>Bacteria</taxon>
        <taxon>Bacillati</taxon>
        <taxon>Actinomycetota</taxon>
        <taxon>Actinomycetes</taxon>
        <taxon>Micrococcales</taxon>
        <taxon>Microbacteriaceae</taxon>
        <taxon>Subtercola</taxon>
    </lineage>
</organism>
<keyword evidence="1" id="KW-0472">Membrane</keyword>
<proteinExistence type="predicted"/>
<keyword evidence="1" id="KW-0812">Transmembrane</keyword>
<reference evidence="2 3" key="1">
    <citation type="journal article" date="2014" name="Int. J. Syst. Evol. Microbiol.">
        <title>Complete genome sequence of Corynebacterium casei LMG S-19264T (=DSM 44701T), isolated from a smear-ripened cheese.</title>
        <authorList>
            <consortium name="US DOE Joint Genome Institute (JGI-PGF)"/>
            <person name="Walter F."/>
            <person name="Albersmeier A."/>
            <person name="Kalinowski J."/>
            <person name="Ruckert C."/>
        </authorList>
    </citation>
    <scope>NUCLEOTIDE SEQUENCE [LARGE SCALE GENOMIC DNA]</scope>
    <source>
        <strain evidence="2 3">CGMCC 1.12976</strain>
    </source>
</reference>
<evidence type="ECO:0000313" key="3">
    <source>
        <dbReference type="Proteomes" id="UP000598775"/>
    </source>
</evidence>
<accession>A0A917EUD7</accession>
<comment type="caution">
    <text evidence="2">The sequence shown here is derived from an EMBL/GenBank/DDBJ whole genome shotgun (WGS) entry which is preliminary data.</text>
</comment>
<evidence type="ECO:0000313" key="2">
    <source>
        <dbReference type="EMBL" id="GGF14940.1"/>
    </source>
</evidence>
<protein>
    <submittedName>
        <fullName evidence="2">Uncharacterized protein</fullName>
    </submittedName>
</protein>
<dbReference type="Proteomes" id="UP000598775">
    <property type="component" value="Unassembled WGS sequence"/>
</dbReference>
<dbReference type="EMBL" id="BMGP01000001">
    <property type="protein sequence ID" value="GGF14940.1"/>
    <property type="molecule type" value="Genomic_DNA"/>
</dbReference>
<keyword evidence="3" id="KW-1185">Reference proteome</keyword>
<evidence type="ECO:0000256" key="1">
    <source>
        <dbReference type="SAM" id="Phobius"/>
    </source>
</evidence>
<keyword evidence="1" id="KW-1133">Transmembrane helix</keyword>
<feature type="transmembrane region" description="Helical" evidence="1">
    <location>
        <begin position="12"/>
        <end position="37"/>
    </location>
</feature>